<evidence type="ECO:0000313" key="4">
    <source>
        <dbReference type="Proteomes" id="UP000003327"/>
    </source>
</evidence>
<proteinExistence type="predicted"/>
<dbReference type="EMBL" id="ACVA01000007">
    <property type="protein sequence ID" value="EEX19929.1"/>
    <property type="molecule type" value="Genomic_DNA"/>
</dbReference>
<dbReference type="InterPro" id="IPR014976">
    <property type="entry name" value="AbpA_HamA_C"/>
</dbReference>
<feature type="domain" description="Anti-bacteriophage protein A/HamA C-terminal" evidence="2">
    <location>
        <begin position="46"/>
        <end position="275"/>
    </location>
</feature>
<keyword evidence="1" id="KW-0472">Membrane</keyword>
<dbReference type="Pfam" id="PF08878">
    <property type="entry name" value="HamA"/>
    <property type="match status" value="1"/>
</dbReference>
<evidence type="ECO:0000313" key="3">
    <source>
        <dbReference type="EMBL" id="EEX19929.1"/>
    </source>
</evidence>
<name>C9MKX4_9BACT</name>
<protein>
    <recommendedName>
        <fullName evidence="2">Anti-bacteriophage protein A/HamA C-terminal domain-containing protein</fullName>
    </recommendedName>
</protein>
<dbReference type="RefSeq" id="WP_004381848.1">
    <property type="nucleotide sequence ID" value="NZ_GG698712.1"/>
</dbReference>
<dbReference type="OrthoDB" id="785623at2"/>
<dbReference type="eggNOG" id="ENOG5031Q17">
    <property type="taxonomic scope" value="Bacteria"/>
</dbReference>
<feature type="transmembrane region" description="Helical" evidence="1">
    <location>
        <begin position="269"/>
        <end position="288"/>
    </location>
</feature>
<dbReference type="STRING" id="649761.HMPREF0973_00248"/>
<keyword evidence="1" id="KW-0812">Transmembrane</keyword>
<dbReference type="Proteomes" id="UP000003327">
    <property type="component" value="Unassembled WGS sequence"/>
</dbReference>
<evidence type="ECO:0000256" key="1">
    <source>
        <dbReference type="SAM" id="Phobius"/>
    </source>
</evidence>
<keyword evidence="1" id="KW-1133">Transmembrane helix</keyword>
<reference evidence="3 4" key="1">
    <citation type="submission" date="2009-09" db="EMBL/GenBank/DDBJ databases">
        <authorList>
            <person name="Weinstock G."/>
            <person name="Sodergren E."/>
            <person name="Clifton S."/>
            <person name="Fulton L."/>
            <person name="Fulton B."/>
            <person name="Courtney L."/>
            <person name="Fronick C."/>
            <person name="Harrison M."/>
            <person name="Strong C."/>
            <person name="Farmer C."/>
            <person name="Delahaunty K."/>
            <person name="Markovic C."/>
            <person name="Hall O."/>
            <person name="Minx P."/>
            <person name="Tomlinson C."/>
            <person name="Mitreva M."/>
            <person name="Nelson J."/>
            <person name="Hou S."/>
            <person name="Wollam A."/>
            <person name="Pepin K.H."/>
            <person name="Johnson M."/>
            <person name="Bhonagiri V."/>
            <person name="Nash W.E."/>
            <person name="Warren W."/>
            <person name="Chinwalla A."/>
            <person name="Mardis E.R."/>
            <person name="Wilson R.K."/>
        </authorList>
    </citation>
    <scope>NUCLEOTIDE SEQUENCE [LARGE SCALE GENOMIC DNA]</scope>
    <source>
        <strain evidence="3 4">F0319</strain>
    </source>
</reference>
<keyword evidence="4" id="KW-1185">Reference proteome</keyword>
<sequence>MAMRVSLKKLIQDSIVVQYHLPYDVVDKHIPCSCISTEKDYCLLQNGTDIDVANIIYNGIVDYAYSDNEIDLTQLDKLQIRALLSKLKFDPNASESIQLGYGFQGEVMLHLLLSHFFHAEKALARGYLYSALENAETKGYDSYLMIENNETIFLLFGEAKFYLDGYKRSLDSIFNNIDKALSDSYFNRNFIAMENHYEHIEPKSRIREIIDQWRTDPLINMAEEAKQHNMNLVYPMLVIFDDKMTEYDNLIMDIISYIQTKYNAVQPTLTIPYTIFFCFFMWIIVVLLRHKFCNG</sequence>
<gene>
    <name evidence="3" type="ORF">HMPREF0973_00248</name>
</gene>
<accession>C9MKX4</accession>
<comment type="caution">
    <text evidence="3">The sequence shown here is derived from an EMBL/GenBank/DDBJ whole genome shotgun (WGS) entry which is preliminary data.</text>
</comment>
<dbReference type="AlphaFoldDB" id="C9MKX4"/>
<evidence type="ECO:0000259" key="2">
    <source>
        <dbReference type="Pfam" id="PF08878"/>
    </source>
</evidence>
<organism evidence="3 4">
    <name type="scientific">Prevotella veroralis F0319</name>
    <dbReference type="NCBI Taxonomy" id="649761"/>
    <lineage>
        <taxon>Bacteria</taxon>
        <taxon>Pseudomonadati</taxon>
        <taxon>Bacteroidota</taxon>
        <taxon>Bacteroidia</taxon>
        <taxon>Bacteroidales</taxon>
        <taxon>Prevotellaceae</taxon>
        <taxon>Prevotella</taxon>
    </lineage>
</organism>
<dbReference type="HOGENOM" id="CLU_942885_0_0_10"/>